<dbReference type="GO" id="GO:0015833">
    <property type="term" value="P:peptide transport"/>
    <property type="evidence" value="ECO:0007669"/>
    <property type="project" value="TreeGrafter"/>
</dbReference>
<feature type="signal peptide" evidence="5">
    <location>
        <begin position="1"/>
        <end position="25"/>
    </location>
</feature>
<evidence type="ECO:0000256" key="3">
    <source>
        <dbReference type="ARBA" id="ARBA00022448"/>
    </source>
</evidence>
<dbReference type="InterPro" id="IPR039424">
    <property type="entry name" value="SBP_5"/>
</dbReference>
<evidence type="ECO:0000313" key="8">
    <source>
        <dbReference type="Proteomes" id="UP000278006"/>
    </source>
</evidence>
<reference evidence="7 8" key="1">
    <citation type="submission" date="2018-10" db="EMBL/GenBank/DDBJ databases">
        <title>Draft genome of Cortibacter populi DSM10536.</title>
        <authorList>
            <person name="Bernier A.-M."/>
            <person name="Bernard K."/>
        </authorList>
    </citation>
    <scope>NUCLEOTIDE SEQUENCE [LARGE SCALE GENOMIC DNA]</scope>
    <source>
        <strain evidence="7 8">DSM 105136</strain>
    </source>
</reference>
<dbReference type="SUPFAM" id="SSF53850">
    <property type="entry name" value="Periplasmic binding protein-like II"/>
    <property type="match status" value="1"/>
</dbReference>
<comment type="caution">
    <text evidence="7">The sequence shown here is derived from an EMBL/GenBank/DDBJ whole genome shotgun (WGS) entry which is preliminary data.</text>
</comment>
<protein>
    <submittedName>
        <fullName evidence="7">ABC transporter substrate-binding protein</fullName>
    </submittedName>
</protein>
<dbReference type="GO" id="GO:1904680">
    <property type="term" value="F:peptide transmembrane transporter activity"/>
    <property type="evidence" value="ECO:0007669"/>
    <property type="project" value="TreeGrafter"/>
</dbReference>
<evidence type="ECO:0000256" key="5">
    <source>
        <dbReference type="SAM" id="SignalP"/>
    </source>
</evidence>
<feature type="domain" description="Solute-binding protein family 5" evidence="6">
    <location>
        <begin position="73"/>
        <end position="431"/>
    </location>
</feature>
<comment type="similarity">
    <text evidence="2">Belongs to the bacterial solute-binding protein 5 family.</text>
</comment>
<dbReference type="Proteomes" id="UP000278006">
    <property type="component" value="Unassembled WGS sequence"/>
</dbReference>
<dbReference type="PANTHER" id="PTHR30290:SF10">
    <property type="entry name" value="PERIPLASMIC OLIGOPEPTIDE-BINDING PROTEIN-RELATED"/>
    <property type="match status" value="1"/>
</dbReference>
<dbReference type="PANTHER" id="PTHR30290">
    <property type="entry name" value="PERIPLASMIC BINDING COMPONENT OF ABC TRANSPORTER"/>
    <property type="match status" value="1"/>
</dbReference>
<evidence type="ECO:0000259" key="6">
    <source>
        <dbReference type="Pfam" id="PF00496"/>
    </source>
</evidence>
<sequence>MTTLRRAAFGALTLLTLLAQGPAIAAGPAQRQADTLIYLHSIEPKSLFQWWTQATYPKRNVLDSLVYLDEEQKLHPWLATAWKQDGTVWTFTLRDDVVFTDGSRLDAATVAKNFDFWLKLTTSVPDSFFKEAKVVDAHTVEFHTTHPQPYLADILSSALFGINSAASLDRDLKEIGEKPIGSGPFVLKEWKHGEEIVFERNDQYQWGPQGTHGGPAHLKTVRWKFVPDSNARWLALEKGEADLIYEPPSVKWQEAQGKYLTSQRLAPGRNQALSLNVEAGPFTDKRVRQAFAYASNRQQIAQSVFRGAVPYEGNGAYSKTTQDYLDLDDQYAHDPARAAALLEEAGYGRLNADGYRIDKNGKVLEVVLPLFPTVVNQEGVIAAQALQAEVKKVGIKLDIVLLTQTELAAGRYTKADEYDLYQGYWTLYAPTVLSINYRPAGENTSTATIYGRQQINQFAADNGNPNAHNRVRSRDWQLQEAIIAAHEEADPAARAQKLAAIQQHISDEALALGFYGSAYNLVGQTYLKGLSHNIDTPVFYEVRKD</sequence>
<dbReference type="GO" id="GO:0030288">
    <property type="term" value="C:outer membrane-bounded periplasmic space"/>
    <property type="evidence" value="ECO:0007669"/>
    <property type="project" value="UniProtKB-ARBA"/>
</dbReference>
<gene>
    <name evidence="7" type="ORF">D8I35_00910</name>
</gene>
<evidence type="ECO:0000256" key="4">
    <source>
        <dbReference type="ARBA" id="ARBA00022729"/>
    </source>
</evidence>
<dbReference type="Gene3D" id="3.10.105.10">
    <property type="entry name" value="Dipeptide-binding Protein, Domain 3"/>
    <property type="match status" value="1"/>
</dbReference>
<name>A0A3M6QXU5_9BURK</name>
<dbReference type="PIRSF" id="PIRSF002741">
    <property type="entry name" value="MppA"/>
    <property type="match status" value="1"/>
</dbReference>
<dbReference type="AlphaFoldDB" id="A0A3M6QXU5"/>
<dbReference type="InterPro" id="IPR000914">
    <property type="entry name" value="SBP_5_dom"/>
</dbReference>
<evidence type="ECO:0000313" key="7">
    <source>
        <dbReference type="EMBL" id="RMX07731.1"/>
    </source>
</evidence>
<keyword evidence="8" id="KW-1185">Reference proteome</keyword>
<keyword evidence="3" id="KW-0813">Transport</keyword>
<evidence type="ECO:0000256" key="2">
    <source>
        <dbReference type="ARBA" id="ARBA00005695"/>
    </source>
</evidence>
<dbReference type="Pfam" id="PF00496">
    <property type="entry name" value="SBP_bac_5"/>
    <property type="match status" value="1"/>
</dbReference>
<evidence type="ECO:0000256" key="1">
    <source>
        <dbReference type="ARBA" id="ARBA00004196"/>
    </source>
</evidence>
<dbReference type="EMBL" id="RDQO01000001">
    <property type="protein sequence ID" value="RMX07731.1"/>
    <property type="molecule type" value="Genomic_DNA"/>
</dbReference>
<keyword evidence="4 5" id="KW-0732">Signal</keyword>
<accession>A0A3M6QXU5</accession>
<dbReference type="InterPro" id="IPR030678">
    <property type="entry name" value="Peptide/Ni-bd"/>
</dbReference>
<feature type="chain" id="PRO_5018316792" evidence="5">
    <location>
        <begin position="26"/>
        <end position="545"/>
    </location>
</feature>
<dbReference type="GO" id="GO:0043190">
    <property type="term" value="C:ATP-binding cassette (ABC) transporter complex"/>
    <property type="evidence" value="ECO:0007669"/>
    <property type="project" value="InterPro"/>
</dbReference>
<comment type="subcellular location">
    <subcellularLocation>
        <location evidence="1">Cell envelope</location>
    </subcellularLocation>
</comment>
<dbReference type="RefSeq" id="WP_122225852.1">
    <property type="nucleotide sequence ID" value="NZ_RDQO01000001.1"/>
</dbReference>
<proteinExistence type="inferred from homology"/>
<organism evidence="7 8">
    <name type="scientific">Corticibacter populi</name>
    <dbReference type="NCBI Taxonomy" id="1550736"/>
    <lineage>
        <taxon>Bacteria</taxon>
        <taxon>Pseudomonadati</taxon>
        <taxon>Pseudomonadota</taxon>
        <taxon>Betaproteobacteria</taxon>
        <taxon>Burkholderiales</taxon>
        <taxon>Comamonadaceae</taxon>
        <taxon>Corticibacter</taxon>
    </lineage>
</organism>
<dbReference type="Gene3D" id="3.40.190.10">
    <property type="entry name" value="Periplasmic binding protein-like II"/>
    <property type="match status" value="1"/>
</dbReference>